<dbReference type="InterPro" id="IPR005039">
    <property type="entry name" value="Ant_C"/>
</dbReference>
<evidence type="ECO:0000259" key="1">
    <source>
        <dbReference type="PROSITE" id="PS51750"/>
    </source>
</evidence>
<protein>
    <submittedName>
        <fullName evidence="2">Phage antirepressor YoqD-like protein</fullName>
    </submittedName>
</protein>
<sequence>MNNLMLFEGQYEVLILTKNDLKFDFHGDFLILAKSVSKALEYARTEEVTKFCKEGQVFIVRNSDLSISVNRRIRKLHNTGEAFITNLALNRVFGKSEKPKAEPFQDWLYEDMLPSIQKHGAYLTPDKVEEVLLNPDTIIHLANQIKVEREEKEKALKTLEIQRPKVIYAEAVTVSRDTVLVKDLAAVLKQKGVDIGEKRLFSWLRDNGYLCKRKGDMWNMPTQRSLDLRLIEIKHGLRTGNNGEMKKTRTPKITGKGQIYFVNKFLAKENVI</sequence>
<dbReference type="InterPro" id="IPR003497">
    <property type="entry name" value="BRO_N_domain"/>
</dbReference>
<dbReference type="RefSeq" id="WP_307228759.1">
    <property type="nucleotide sequence ID" value="NZ_JAUSTT010000009.1"/>
</dbReference>
<name>A0ABT9WS62_9BACI</name>
<comment type="caution">
    <text evidence="2">The sequence shown here is derived from an EMBL/GenBank/DDBJ whole genome shotgun (WGS) entry which is preliminary data.</text>
</comment>
<proteinExistence type="predicted"/>
<dbReference type="Proteomes" id="UP001223586">
    <property type="component" value="Unassembled WGS sequence"/>
</dbReference>
<organism evidence="2 3">
    <name type="scientific">Bacillus chungangensis</name>
    <dbReference type="NCBI Taxonomy" id="587633"/>
    <lineage>
        <taxon>Bacteria</taxon>
        <taxon>Bacillati</taxon>
        <taxon>Bacillota</taxon>
        <taxon>Bacilli</taxon>
        <taxon>Bacillales</taxon>
        <taxon>Bacillaceae</taxon>
        <taxon>Bacillus</taxon>
    </lineage>
</organism>
<dbReference type="PROSITE" id="PS51750">
    <property type="entry name" value="BRO_N"/>
    <property type="match status" value="1"/>
</dbReference>
<evidence type="ECO:0000313" key="3">
    <source>
        <dbReference type="Proteomes" id="UP001223586"/>
    </source>
</evidence>
<keyword evidence="3" id="KW-1185">Reference proteome</keyword>
<dbReference type="Pfam" id="PF03374">
    <property type="entry name" value="ANT"/>
    <property type="match status" value="1"/>
</dbReference>
<feature type="domain" description="Bro-N" evidence="1">
    <location>
        <begin position="1"/>
        <end position="120"/>
    </location>
</feature>
<reference evidence="2 3" key="1">
    <citation type="submission" date="2023-07" db="EMBL/GenBank/DDBJ databases">
        <title>Genomic Encyclopedia of Type Strains, Phase IV (KMG-IV): sequencing the most valuable type-strain genomes for metagenomic binning, comparative biology and taxonomic classification.</title>
        <authorList>
            <person name="Goeker M."/>
        </authorList>
    </citation>
    <scope>NUCLEOTIDE SEQUENCE [LARGE SCALE GENOMIC DNA]</scope>
    <source>
        <strain evidence="2 3">DSM 23837</strain>
    </source>
</reference>
<dbReference type="Pfam" id="PF02498">
    <property type="entry name" value="Bro-N"/>
    <property type="match status" value="1"/>
</dbReference>
<dbReference type="EMBL" id="JAUSTT010000009">
    <property type="protein sequence ID" value="MDQ0175983.1"/>
    <property type="molecule type" value="Genomic_DNA"/>
</dbReference>
<accession>A0ABT9WS62</accession>
<gene>
    <name evidence="2" type="ORF">J2S08_001819</name>
</gene>
<evidence type="ECO:0000313" key="2">
    <source>
        <dbReference type="EMBL" id="MDQ0175983.1"/>
    </source>
</evidence>